<feature type="compositionally biased region" description="Acidic residues" evidence="1">
    <location>
        <begin position="191"/>
        <end position="213"/>
    </location>
</feature>
<reference evidence="2 3" key="1">
    <citation type="submission" date="2024-02" db="EMBL/GenBank/DDBJ databases">
        <title>De novo assembly and annotation of 12 fungi associated with fruit tree decline syndrome in Ontario, Canada.</title>
        <authorList>
            <person name="Sulman M."/>
            <person name="Ellouze W."/>
            <person name="Ilyukhin E."/>
        </authorList>
    </citation>
    <scope>NUCLEOTIDE SEQUENCE [LARGE SCALE GENOMIC DNA]</scope>
    <source>
        <strain evidence="2 3">M1-105</strain>
    </source>
</reference>
<evidence type="ECO:0000256" key="1">
    <source>
        <dbReference type="SAM" id="MobiDB-lite"/>
    </source>
</evidence>
<comment type="caution">
    <text evidence="2">The sequence shown here is derived from an EMBL/GenBank/DDBJ whole genome shotgun (WGS) entry which is preliminary data.</text>
</comment>
<protein>
    <submittedName>
        <fullName evidence="2">Uncharacterized protein</fullName>
    </submittedName>
</protein>
<name>A0ABR3SXP1_9PEZI</name>
<accession>A0ABR3SXP1</accession>
<gene>
    <name evidence="2" type="ORF">SLS56_003994</name>
</gene>
<dbReference type="PANTHER" id="PTHR38846">
    <property type="entry name" value="C3H1-TYPE DOMAIN-CONTAINING PROTEIN"/>
    <property type="match status" value="1"/>
</dbReference>
<feature type="compositionally biased region" description="Low complexity" evidence="1">
    <location>
        <begin position="214"/>
        <end position="223"/>
    </location>
</feature>
<dbReference type="EMBL" id="JAJVDC020000034">
    <property type="protein sequence ID" value="KAL1632105.1"/>
    <property type="molecule type" value="Genomic_DNA"/>
</dbReference>
<keyword evidence="3" id="KW-1185">Reference proteome</keyword>
<evidence type="ECO:0000313" key="2">
    <source>
        <dbReference type="EMBL" id="KAL1632105.1"/>
    </source>
</evidence>
<feature type="region of interest" description="Disordered" evidence="1">
    <location>
        <begin position="190"/>
        <end position="223"/>
    </location>
</feature>
<proteinExistence type="predicted"/>
<evidence type="ECO:0000313" key="3">
    <source>
        <dbReference type="Proteomes" id="UP001521116"/>
    </source>
</evidence>
<dbReference type="Proteomes" id="UP001521116">
    <property type="component" value="Unassembled WGS sequence"/>
</dbReference>
<organism evidence="2 3">
    <name type="scientific">Neofusicoccum ribis</name>
    <dbReference type="NCBI Taxonomy" id="45134"/>
    <lineage>
        <taxon>Eukaryota</taxon>
        <taxon>Fungi</taxon>
        <taxon>Dikarya</taxon>
        <taxon>Ascomycota</taxon>
        <taxon>Pezizomycotina</taxon>
        <taxon>Dothideomycetes</taxon>
        <taxon>Dothideomycetes incertae sedis</taxon>
        <taxon>Botryosphaeriales</taxon>
        <taxon>Botryosphaeriaceae</taxon>
        <taxon>Neofusicoccum</taxon>
    </lineage>
</organism>
<sequence length="373" mass="42259">MQAHLVLLFCDLPPSIDHHSRSSSAGVPLAQIPPTRPAIPLIYPCTVDNSLFERLQADPAATMPPPGPREGSPSFFMTTPDYLFNASLTVVGNFKALSLQRGWVVNSPAWRRNWLACFGRAYTEDQNPFAGDGGLNFFATFPDYHADRTASVLENFKRLSRHRRWCVGSKLWRRQWKACFGRAYTEHDNPFDDSDSDSDDENYESDDSDESYDSGESYDSNSEDTIVRSDFAASSPSSNDQPTNIRANRRPSLAEDFARFFGHEGDKLENWQRLCRIVGLNVGTSITQCRKVRRNRYGNLPEANGVQTLGAPDVMINLVNLVRYMRGDAELVEFGSWAEFVRYTRVKRNMFSRDAAKDNGFLRALLRNLSKRI</sequence>
<dbReference type="PANTHER" id="PTHR38846:SF1">
    <property type="entry name" value="C3H1-TYPE DOMAIN-CONTAINING PROTEIN"/>
    <property type="match status" value="1"/>
</dbReference>